<evidence type="ECO:0000313" key="3">
    <source>
        <dbReference type="EMBL" id="OAE24373.1"/>
    </source>
</evidence>
<sequence>MGTQCSSYVFFFGLVLISCAVQAAHVGPEFTDWSSITKLENALRAATALPLSSQKLILNKIGDALVGVGGGPRCNVFGGLDSCVAVPEDSDYAKLCSSFNKRVDCAFEMEALEGIHKDPDSVMKAILTKDNGDPPCPKCYAALHQFWCAQTVPACGTFDKVVDEILPMISSVALKKLTPVSALQLAVPRMLQTASLGLPCRKMCNAVTQTCGCGQAATFGEVMKSIQERTSDGFSTNMSVSTAKEVFQNIWDKPVCDLFAEESVPGFVGICDGPSEEPNCAWCSNKNHPRNIHAQIVAQIAQTISGVMQGGLQTILGEAGGEKHKGSVDTWKWNQEERPDTHKKHGHTAVTLILLLLLAVAVVALVAALKIQRTRQQPSQYIDLNSMGYTPPVL</sequence>
<dbReference type="EMBL" id="LVLJ01002613">
    <property type="protein sequence ID" value="OAE24373.1"/>
    <property type="molecule type" value="Genomic_DNA"/>
</dbReference>
<proteinExistence type="predicted"/>
<gene>
    <name evidence="3" type="ORF">AXG93_4343s1400</name>
</gene>
<evidence type="ECO:0008006" key="5">
    <source>
        <dbReference type="Google" id="ProtNLM"/>
    </source>
</evidence>
<keyword evidence="1" id="KW-0812">Transmembrane</keyword>
<organism evidence="3 4">
    <name type="scientific">Marchantia polymorpha subsp. ruderalis</name>
    <dbReference type="NCBI Taxonomy" id="1480154"/>
    <lineage>
        <taxon>Eukaryota</taxon>
        <taxon>Viridiplantae</taxon>
        <taxon>Streptophyta</taxon>
        <taxon>Embryophyta</taxon>
        <taxon>Marchantiophyta</taxon>
        <taxon>Marchantiopsida</taxon>
        <taxon>Marchantiidae</taxon>
        <taxon>Marchantiales</taxon>
        <taxon>Marchantiaceae</taxon>
        <taxon>Marchantia</taxon>
    </lineage>
</organism>
<feature type="signal peptide" evidence="2">
    <location>
        <begin position="1"/>
        <end position="23"/>
    </location>
</feature>
<evidence type="ECO:0000313" key="4">
    <source>
        <dbReference type="Proteomes" id="UP000077202"/>
    </source>
</evidence>
<comment type="caution">
    <text evidence="3">The sequence shown here is derived from an EMBL/GenBank/DDBJ whole genome shotgun (WGS) entry which is preliminary data.</text>
</comment>
<keyword evidence="4" id="KW-1185">Reference proteome</keyword>
<reference evidence="3" key="1">
    <citation type="submission" date="2016-03" db="EMBL/GenBank/DDBJ databases">
        <title>Mechanisms controlling the formation of the plant cell surface in tip-growing cells are functionally conserved among land plants.</title>
        <authorList>
            <person name="Honkanen S."/>
            <person name="Jones V.A."/>
            <person name="Morieri G."/>
            <person name="Champion C."/>
            <person name="Hetherington A.J."/>
            <person name="Kelly S."/>
            <person name="Saint-Marcoux D."/>
            <person name="Proust H."/>
            <person name="Prescott H."/>
            <person name="Dolan L."/>
        </authorList>
    </citation>
    <scope>NUCLEOTIDE SEQUENCE [LARGE SCALE GENOMIC DNA]</scope>
    <source>
        <tissue evidence="3">Whole gametophyte</tissue>
    </source>
</reference>
<protein>
    <recommendedName>
        <fullName evidence="5">FZ domain-containing protein</fullName>
    </recommendedName>
</protein>
<feature type="transmembrane region" description="Helical" evidence="1">
    <location>
        <begin position="349"/>
        <end position="369"/>
    </location>
</feature>
<evidence type="ECO:0000256" key="1">
    <source>
        <dbReference type="SAM" id="Phobius"/>
    </source>
</evidence>
<evidence type="ECO:0000256" key="2">
    <source>
        <dbReference type="SAM" id="SignalP"/>
    </source>
</evidence>
<keyword evidence="2" id="KW-0732">Signal</keyword>
<accession>A0A176VVC9</accession>
<name>A0A176VVC9_MARPO</name>
<dbReference type="AlphaFoldDB" id="A0A176VVC9"/>
<dbReference type="Proteomes" id="UP000077202">
    <property type="component" value="Unassembled WGS sequence"/>
</dbReference>
<keyword evidence="1" id="KW-1133">Transmembrane helix</keyword>
<feature type="chain" id="PRO_5008052069" description="FZ domain-containing protein" evidence="2">
    <location>
        <begin position="24"/>
        <end position="394"/>
    </location>
</feature>
<keyword evidence="1" id="KW-0472">Membrane</keyword>